<feature type="chain" id="PRO_5045485110" description="Lipocalin-like domain-containing protein" evidence="1">
    <location>
        <begin position="21"/>
        <end position="167"/>
    </location>
</feature>
<evidence type="ECO:0000313" key="2">
    <source>
        <dbReference type="EMBL" id="MCV9388772.1"/>
    </source>
</evidence>
<proteinExistence type="predicted"/>
<keyword evidence="1" id="KW-0732">Signal</keyword>
<keyword evidence="3" id="KW-1185">Reference proteome</keyword>
<comment type="caution">
    <text evidence="2">The sequence shown here is derived from an EMBL/GenBank/DDBJ whole genome shotgun (WGS) entry which is preliminary data.</text>
</comment>
<accession>A0ABT3CYP0</accession>
<protein>
    <recommendedName>
        <fullName evidence="4">Lipocalin-like domain-containing protein</fullName>
    </recommendedName>
</protein>
<organism evidence="2 3">
    <name type="scientific">Reichenbachiella ulvae</name>
    <dbReference type="NCBI Taxonomy" id="2980104"/>
    <lineage>
        <taxon>Bacteria</taxon>
        <taxon>Pseudomonadati</taxon>
        <taxon>Bacteroidota</taxon>
        <taxon>Cytophagia</taxon>
        <taxon>Cytophagales</taxon>
        <taxon>Reichenbachiellaceae</taxon>
        <taxon>Reichenbachiella</taxon>
    </lineage>
</organism>
<sequence length="167" mass="19482">MKRIALLIFLVFCNSFFIVAQEKVDNEITGVWKLTKIKLDSLVLFDSNNQDLVINKSLAVLREQKPNFTEEDSLKSISKIESMYQLFDLLLLEFKKDGRYNEHTIDHKNEIVLEEGTYTIDSVNSVIEKDDPYGGKIKMKFKLNRNILELKTDLGFTHKIMVYERSP</sequence>
<gene>
    <name evidence="2" type="ORF">N7U62_18980</name>
</gene>
<dbReference type="EMBL" id="JAOYOD010000001">
    <property type="protein sequence ID" value="MCV9388772.1"/>
    <property type="molecule type" value="Genomic_DNA"/>
</dbReference>
<evidence type="ECO:0008006" key="4">
    <source>
        <dbReference type="Google" id="ProtNLM"/>
    </source>
</evidence>
<evidence type="ECO:0000313" key="3">
    <source>
        <dbReference type="Proteomes" id="UP001300692"/>
    </source>
</evidence>
<evidence type="ECO:0000256" key="1">
    <source>
        <dbReference type="SAM" id="SignalP"/>
    </source>
</evidence>
<dbReference type="RefSeq" id="WP_264139665.1">
    <property type="nucleotide sequence ID" value="NZ_JAOYOD010000001.1"/>
</dbReference>
<feature type="signal peptide" evidence="1">
    <location>
        <begin position="1"/>
        <end position="20"/>
    </location>
</feature>
<dbReference type="Proteomes" id="UP001300692">
    <property type="component" value="Unassembled WGS sequence"/>
</dbReference>
<reference evidence="2 3" key="1">
    <citation type="submission" date="2022-10" db="EMBL/GenBank/DDBJ databases">
        <title>Comparative genomics and taxonomic characterization of three novel marine species of genus Reichenbachiella exhibiting antioxidant and polysaccharide degradation activities.</title>
        <authorList>
            <person name="Muhammad N."/>
            <person name="Lee Y.-J."/>
            <person name="Ko J."/>
            <person name="Kim S.-G."/>
        </authorList>
    </citation>
    <scope>NUCLEOTIDE SEQUENCE [LARGE SCALE GENOMIC DNA]</scope>
    <source>
        <strain evidence="2 3">ABR2-5</strain>
    </source>
</reference>
<name>A0ABT3CYP0_9BACT</name>